<accession>A0ACC2B529</accession>
<comment type="caution">
    <text evidence="1">The sequence shown here is derived from an EMBL/GenBank/DDBJ whole genome shotgun (WGS) entry which is preliminary data.</text>
</comment>
<organism evidence="1 2">
    <name type="scientific">Diphasiastrum complanatum</name>
    <name type="common">Issler's clubmoss</name>
    <name type="synonym">Lycopodium complanatum</name>
    <dbReference type="NCBI Taxonomy" id="34168"/>
    <lineage>
        <taxon>Eukaryota</taxon>
        <taxon>Viridiplantae</taxon>
        <taxon>Streptophyta</taxon>
        <taxon>Embryophyta</taxon>
        <taxon>Tracheophyta</taxon>
        <taxon>Lycopodiopsida</taxon>
        <taxon>Lycopodiales</taxon>
        <taxon>Lycopodiaceae</taxon>
        <taxon>Lycopodioideae</taxon>
        <taxon>Diphasiastrum</taxon>
    </lineage>
</organism>
<dbReference type="EMBL" id="CM055108">
    <property type="protein sequence ID" value="KAJ7524888.1"/>
    <property type="molecule type" value="Genomic_DNA"/>
</dbReference>
<reference evidence="2" key="1">
    <citation type="journal article" date="2024" name="Proc. Natl. Acad. Sci. U.S.A.">
        <title>Extraordinary preservation of gene collinearity over three hundred million years revealed in homosporous lycophytes.</title>
        <authorList>
            <person name="Li C."/>
            <person name="Wickell D."/>
            <person name="Kuo L.Y."/>
            <person name="Chen X."/>
            <person name="Nie B."/>
            <person name="Liao X."/>
            <person name="Peng D."/>
            <person name="Ji J."/>
            <person name="Jenkins J."/>
            <person name="Williams M."/>
            <person name="Shu S."/>
            <person name="Plott C."/>
            <person name="Barry K."/>
            <person name="Rajasekar S."/>
            <person name="Grimwood J."/>
            <person name="Han X."/>
            <person name="Sun S."/>
            <person name="Hou Z."/>
            <person name="He W."/>
            <person name="Dai G."/>
            <person name="Sun C."/>
            <person name="Schmutz J."/>
            <person name="Leebens-Mack J.H."/>
            <person name="Li F.W."/>
            <person name="Wang L."/>
        </authorList>
    </citation>
    <scope>NUCLEOTIDE SEQUENCE [LARGE SCALE GENOMIC DNA]</scope>
    <source>
        <strain evidence="2">cv. PW_Plant_1</strain>
    </source>
</reference>
<dbReference type="Proteomes" id="UP001162992">
    <property type="component" value="Chromosome 17"/>
</dbReference>
<gene>
    <name evidence="1" type="ORF">O6H91_17G026200</name>
</gene>
<name>A0ACC2B529_DIPCM</name>
<protein>
    <submittedName>
        <fullName evidence="1">Uncharacterized protein</fullName>
    </submittedName>
</protein>
<sequence>MTRYHLIKKKLQRLLDADFIYEIEHTECFRNNYTSEQGNGKLPTMQQDAMHESREEPDELVLPVELDEELPVHAIKKFSYKEVKLITENFLHKIGEGGFGSVYYGACMNRQELAVKQLSKLSRQGRKEFHNEVLLLSKIHHNSLVPFVGVCEESGRCILLYEYMPRGNLGEHLFGKNSCTPLDWNRRLRIALNVAEGLEYLHKGCCPPIIHRDVKSSDILLNESYDAKVADFGISKLLSEGATHSSTDFMGTFGYVDPEYLSNICQLTTRSDVYSFGVVLFEIICGRKSIFSDISSDFINLSAWACQHLDKNRLGDIIDPLLENYNIRAMSKVAKIARSCVQPHGMDRPDMNEVVTALREAMAINKNKPGRRSLPDRTSTSRSKKETNYATTLSIQSIESPNKRSLQEFLSSFLWIKKSNRL</sequence>
<keyword evidence="2" id="KW-1185">Reference proteome</keyword>
<evidence type="ECO:0000313" key="1">
    <source>
        <dbReference type="EMBL" id="KAJ7524888.1"/>
    </source>
</evidence>
<evidence type="ECO:0000313" key="2">
    <source>
        <dbReference type="Proteomes" id="UP001162992"/>
    </source>
</evidence>
<proteinExistence type="predicted"/>